<keyword evidence="3" id="KW-0812">Transmembrane</keyword>
<evidence type="ECO:0000313" key="7">
    <source>
        <dbReference type="Proteomes" id="UP000294853"/>
    </source>
</evidence>
<dbReference type="GO" id="GO:0006631">
    <property type="term" value="P:fatty acid metabolic process"/>
    <property type="evidence" value="ECO:0007669"/>
    <property type="project" value="TreeGrafter"/>
</dbReference>
<dbReference type="Gene3D" id="3.40.50.12780">
    <property type="entry name" value="N-terminal domain of ligase-like"/>
    <property type="match status" value="1"/>
</dbReference>
<dbReference type="Pfam" id="PF00501">
    <property type="entry name" value="AMP-binding"/>
    <property type="match status" value="1"/>
</dbReference>
<accession>A0A4P7IFB3</accession>
<dbReference type="InterPro" id="IPR025110">
    <property type="entry name" value="AMP-bd_C"/>
</dbReference>
<evidence type="ECO:0000313" key="6">
    <source>
        <dbReference type="EMBL" id="QBX55955.1"/>
    </source>
</evidence>
<evidence type="ECO:0000259" key="5">
    <source>
        <dbReference type="Pfam" id="PF13193"/>
    </source>
</evidence>
<dbReference type="InterPro" id="IPR045851">
    <property type="entry name" value="AMP-bd_C_sf"/>
</dbReference>
<gene>
    <name evidence="6" type="ORF">EXE58_11100</name>
</gene>
<keyword evidence="3" id="KW-1133">Transmembrane helix</keyword>
<dbReference type="PANTHER" id="PTHR43201">
    <property type="entry name" value="ACYL-COA SYNTHETASE"/>
    <property type="match status" value="1"/>
</dbReference>
<dbReference type="KEGG" id="nsn:EXE58_11100"/>
<dbReference type="Gene3D" id="3.30.300.30">
    <property type="match status" value="1"/>
</dbReference>
<dbReference type="PROSITE" id="PS00455">
    <property type="entry name" value="AMP_BINDING"/>
    <property type="match status" value="1"/>
</dbReference>
<dbReference type="Proteomes" id="UP000294853">
    <property type="component" value="Chromosome"/>
</dbReference>
<dbReference type="InterPro" id="IPR042099">
    <property type="entry name" value="ANL_N_sf"/>
</dbReference>
<evidence type="ECO:0000256" key="3">
    <source>
        <dbReference type="SAM" id="Phobius"/>
    </source>
</evidence>
<feature type="domain" description="AMP-dependent synthetase/ligase" evidence="4">
    <location>
        <begin position="44"/>
        <end position="413"/>
    </location>
</feature>
<reference evidence="6 7" key="1">
    <citation type="submission" date="2019-03" db="EMBL/GenBank/DDBJ databases">
        <title>Three New Species of Nocardioides, Nocardioides euryhalodurans sp. nov., Nocardioides seonyuensis sp. nov. and Nocardioides eburneoflavus sp. nov. Iolated from Soil.</title>
        <authorList>
            <person name="Roh S.G."/>
            <person name="Lee C."/>
            <person name="Kim M.-K."/>
            <person name="Kim S.B."/>
        </authorList>
    </citation>
    <scope>NUCLEOTIDE SEQUENCE [LARGE SCALE GENOMIC DNA]</scope>
    <source>
        <strain evidence="6 7">MMS17-SY207-3</strain>
    </source>
</reference>
<protein>
    <submittedName>
        <fullName evidence="6">Cyclohexanecarboxylate-CoA ligase</fullName>
    </submittedName>
</protein>
<keyword evidence="7" id="KW-1185">Reference proteome</keyword>
<dbReference type="GO" id="GO:0031956">
    <property type="term" value="F:medium-chain fatty acid-CoA ligase activity"/>
    <property type="evidence" value="ECO:0007669"/>
    <property type="project" value="TreeGrafter"/>
</dbReference>
<dbReference type="AlphaFoldDB" id="A0A4P7IFB3"/>
<dbReference type="Pfam" id="PF13193">
    <property type="entry name" value="AMP-binding_C"/>
    <property type="match status" value="1"/>
</dbReference>
<dbReference type="EMBL" id="CP038436">
    <property type="protein sequence ID" value="QBX55955.1"/>
    <property type="molecule type" value="Genomic_DNA"/>
</dbReference>
<evidence type="ECO:0000256" key="1">
    <source>
        <dbReference type="ARBA" id="ARBA00006432"/>
    </source>
</evidence>
<proteinExistence type="inferred from homology"/>
<comment type="similarity">
    <text evidence="1">Belongs to the ATP-dependent AMP-binding enzyme family.</text>
</comment>
<evidence type="ECO:0000259" key="4">
    <source>
        <dbReference type="Pfam" id="PF00501"/>
    </source>
</evidence>
<feature type="transmembrane region" description="Helical" evidence="3">
    <location>
        <begin position="101"/>
        <end position="122"/>
    </location>
</feature>
<feature type="domain" description="AMP-binding enzyme C-terminal" evidence="5">
    <location>
        <begin position="464"/>
        <end position="540"/>
    </location>
</feature>
<dbReference type="InterPro" id="IPR020845">
    <property type="entry name" value="AMP-binding_CS"/>
</dbReference>
<name>A0A4P7IFB3_9ACTN</name>
<dbReference type="InterPro" id="IPR000873">
    <property type="entry name" value="AMP-dep_synth/lig_dom"/>
</dbReference>
<keyword evidence="2 6" id="KW-0436">Ligase</keyword>
<keyword evidence="3" id="KW-0472">Membrane</keyword>
<dbReference type="OrthoDB" id="9803968at2"/>
<dbReference type="PANTHER" id="PTHR43201:SF5">
    <property type="entry name" value="MEDIUM-CHAIN ACYL-COA LIGASE ACSF2, MITOCHONDRIAL"/>
    <property type="match status" value="1"/>
</dbReference>
<organism evidence="6 7">
    <name type="scientific">Nocardioides seonyuensis</name>
    <dbReference type="NCBI Taxonomy" id="2518371"/>
    <lineage>
        <taxon>Bacteria</taxon>
        <taxon>Bacillati</taxon>
        <taxon>Actinomycetota</taxon>
        <taxon>Actinomycetes</taxon>
        <taxon>Propionibacteriales</taxon>
        <taxon>Nocardioidaceae</taxon>
        <taxon>Nocardioides</taxon>
    </lineage>
</organism>
<dbReference type="SUPFAM" id="SSF56801">
    <property type="entry name" value="Acetyl-CoA synthetase-like"/>
    <property type="match status" value="1"/>
</dbReference>
<evidence type="ECO:0000256" key="2">
    <source>
        <dbReference type="ARBA" id="ARBA00022598"/>
    </source>
</evidence>
<sequence>MSKLPRTKGSALNVATAIERYGADQVAAFYEQGVWRDASLITLLETRAATAPDRMLVRDDTGALSGAELLTQARSLAAGLERLGVEAGDRVAVQLPNWREFFVIVAAASYLGAITVPVMPIYRREDVGHLLRDAGVKVAFTPAEFRGFDHAAMYDELLDSVDSLQSVVLVRSASSTASAHTRLEDLLAAPSDDFAPSPASPDDPWVIVYSSGTTSRPKGCVHSFNTIGSGARLLAEALAYRDGDVTFGPAPVTHTQGLVNAFLIPLISGGSARILEAWSAGTAREAIDRDRCTVVMTPPAMLRMLLDDGSTRGGDLPSVRLWILAGAAIPPDLMRQAGEVLPHVRLLSLYGRTENLTTTMCVPEDPPQLSVDTDGRALPGMSVRIVGDDGKELPLGEEGDVAFRGPTHMLGYLGLEEETDALFTPDGYSMSGDLGVMDENGYVRVTGRTKDIVIRGGMNISVRQIEDLLVAHPAVANAAVVGMPDSRLGEIVCAFVILRPGASLTLQEVRDHLLGEGLPIQKVPEHLEVVSAMPLTALGKVQKAELWARARELASSTE</sequence>